<dbReference type="Proteomes" id="UP000012137">
    <property type="component" value="Unassembled WGS sequence"/>
</dbReference>
<sequence length="101" mass="11892">MFSFSERISAGWNYIKISLKWDPIVICVFGLHIFWTFSEPILKRFTKVKWTLSEKEKGILLISLTSILFVLFYLFWVGGDFMAGRFLGTCLIVSVFFRVFF</sequence>
<feature type="transmembrane region" description="Helical" evidence="1">
    <location>
        <begin position="20"/>
        <end position="37"/>
    </location>
</feature>
<evidence type="ECO:0000313" key="3">
    <source>
        <dbReference type="Proteomes" id="UP000012137"/>
    </source>
</evidence>
<dbReference type="AlphaFoldDB" id="M6KA49"/>
<protein>
    <submittedName>
        <fullName evidence="2">Uncharacterized protein</fullName>
    </submittedName>
</protein>
<name>M6KA49_LEPIR</name>
<evidence type="ECO:0000256" key="1">
    <source>
        <dbReference type="SAM" id="Phobius"/>
    </source>
</evidence>
<reference evidence="2 3" key="1">
    <citation type="submission" date="2013-01" db="EMBL/GenBank/DDBJ databases">
        <authorList>
            <person name="Harkins D.M."/>
            <person name="Durkin A.S."/>
            <person name="Brinkac L.M."/>
            <person name="Haft D.H."/>
            <person name="Selengut J.D."/>
            <person name="Sanka R."/>
            <person name="DePew J."/>
            <person name="Purushe J."/>
            <person name="Peacock S.J."/>
            <person name="Thaipadungpanit J."/>
            <person name="Wuthiekanun V.W."/>
            <person name="Day N.P."/>
            <person name="Vinetz J.M."/>
            <person name="Sutton G.G."/>
            <person name="Nierman W.C."/>
            <person name="Fouts D.E."/>
        </authorList>
    </citation>
    <scope>NUCLEOTIDE SEQUENCE [LARGE SCALE GENOMIC DNA]</scope>
    <source>
        <strain evidence="2 3">L0374</strain>
    </source>
</reference>
<feature type="transmembrane region" description="Helical" evidence="1">
    <location>
        <begin position="58"/>
        <end position="76"/>
    </location>
</feature>
<accession>M6KA49</accession>
<feature type="transmembrane region" description="Helical" evidence="1">
    <location>
        <begin position="82"/>
        <end position="100"/>
    </location>
</feature>
<comment type="caution">
    <text evidence="2">The sequence shown here is derived from an EMBL/GenBank/DDBJ whole genome shotgun (WGS) entry which is preliminary data.</text>
</comment>
<keyword evidence="1" id="KW-0472">Membrane</keyword>
<proteinExistence type="predicted"/>
<keyword evidence="1" id="KW-0812">Transmembrane</keyword>
<gene>
    <name evidence="2" type="ORF">LEP1GSC083_3268</name>
</gene>
<evidence type="ECO:0000313" key="2">
    <source>
        <dbReference type="EMBL" id="EMN28558.1"/>
    </source>
</evidence>
<keyword evidence="1" id="KW-1133">Transmembrane helix</keyword>
<dbReference type="EMBL" id="AHMZ02000132">
    <property type="protein sequence ID" value="EMN28558.1"/>
    <property type="molecule type" value="Genomic_DNA"/>
</dbReference>
<organism evidence="2 3">
    <name type="scientific">Leptospira interrogans serovar Pyrogenes str. L0374</name>
    <dbReference type="NCBI Taxonomy" id="1049928"/>
    <lineage>
        <taxon>Bacteria</taxon>
        <taxon>Pseudomonadati</taxon>
        <taxon>Spirochaetota</taxon>
        <taxon>Spirochaetia</taxon>
        <taxon>Leptospirales</taxon>
        <taxon>Leptospiraceae</taxon>
        <taxon>Leptospira</taxon>
    </lineage>
</organism>